<comment type="cofactor">
    <cofactor evidence="2">
        <name>a divalent metal cation</name>
        <dbReference type="ChEBI" id="CHEBI:60240"/>
    </cofactor>
</comment>
<evidence type="ECO:0000313" key="15">
    <source>
        <dbReference type="Proteomes" id="UP000279968"/>
    </source>
</evidence>
<dbReference type="PANTHER" id="PTHR33254:SF4">
    <property type="entry name" value="4-HYDROXY-4-METHYL-2-OXOGLUTARATE ALDOLASE 3-RELATED"/>
    <property type="match status" value="1"/>
</dbReference>
<dbReference type="GO" id="GO:0047443">
    <property type="term" value="F:4-hydroxy-4-methyl-2-oxoglutarate aldolase activity"/>
    <property type="evidence" value="ECO:0007669"/>
    <property type="project" value="UniProtKB-EC"/>
</dbReference>
<dbReference type="EMBL" id="RBAN01000002">
    <property type="protein sequence ID" value="RKN55412.1"/>
    <property type="molecule type" value="Genomic_DNA"/>
</dbReference>
<evidence type="ECO:0000256" key="8">
    <source>
        <dbReference type="ARBA" id="ARBA00025046"/>
    </source>
</evidence>
<accession>A0A3B0A4D2</accession>
<evidence type="ECO:0000256" key="1">
    <source>
        <dbReference type="ARBA" id="ARBA00001342"/>
    </source>
</evidence>
<evidence type="ECO:0000256" key="3">
    <source>
        <dbReference type="ARBA" id="ARBA00008621"/>
    </source>
</evidence>
<feature type="binding site" evidence="13">
    <location>
        <position position="108"/>
    </location>
    <ligand>
        <name>Mg(2+)</name>
        <dbReference type="ChEBI" id="CHEBI:18420"/>
    </ligand>
</feature>
<evidence type="ECO:0000256" key="10">
    <source>
        <dbReference type="ARBA" id="ARBA00030169"/>
    </source>
</evidence>
<comment type="similarity">
    <text evidence="3">Belongs to the class II aldolase/RraA-like family.</text>
</comment>
<dbReference type="AlphaFoldDB" id="A0A3B0A4D2"/>
<dbReference type="OrthoDB" id="943692at2"/>
<dbReference type="GO" id="GO:0046872">
    <property type="term" value="F:metal ion binding"/>
    <property type="evidence" value="ECO:0007669"/>
    <property type="project" value="UniProtKB-KW"/>
</dbReference>
<dbReference type="InterPro" id="IPR005493">
    <property type="entry name" value="RraA/RraA-like"/>
</dbReference>
<comment type="caution">
    <text evidence="14">The sequence shown here is derived from an EMBL/GenBank/DDBJ whole genome shotgun (WGS) entry which is preliminary data.</text>
</comment>
<name>A0A3B0A4D2_9ACTN</name>
<evidence type="ECO:0000256" key="13">
    <source>
        <dbReference type="PIRSR" id="PIRSR605493-1"/>
    </source>
</evidence>
<comment type="subunit">
    <text evidence="4">Homotrimer.</text>
</comment>
<dbReference type="EC" id="4.1.3.17" evidence="5"/>
<evidence type="ECO:0000256" key="12">
    <source>
        <dbReference type="ARBA" id="ARBA00047973"/>
    </source>
</evidence>
<keyword evidence="15" id="KW-1185">Reference proteome</keyword>
<dbReference type="SUPFAM" id="SSF89562">
    <property type="entry name" value="RraA-like"/>
    <property type="match status" value="1"/>
</dbReference>
<feature type="binding site" evidence="13">
    <location>
        <begin position="85"/>
        <end position="88"/>
    </location>
    <ligand>
        <name>substrate</name>
    </ligand>
</feature>
<evidence type="ECO:0000256" key="6">
    <source>
        <dbReference type="ARBA" id="ARBA00012947"/>
    </source>
</evidence>
<sequence length="209" mass="21807">MIDAYRALATASVADAVEQFGVRGYLTGGIRPILPGKLVGPAVTVLEEPSETAEPPTYALRAIEESEPGSVICIAAGGADVAVWGGLMAAGASVRGIGGAVLDACVRDVEEIRRDYPNLPIYARGSVPATTVGRYRTVSLNEPVDMGGVTISPGDLIIADSDGVVCVPVARMAEVLEAAQVIEAREREQTRMIHETGSLLTGIAKHNRV</sequence>
<dbReference type="InterPro" id="IPR036704">
    <property type="entry name" value="RraA/RraA-like_sf"/>
</dbReference>
<comment type="cofactor">
    <cofactor evidence="13">
        <name>Mg(2+)</name>
        <dbReference type="ChEBI" id="CHEBI:18420"/>
    </cofactor>
</comment>
<dbReference type="GO" id="GO:0008948">
    <property type="term" value="F:oxaloacetate decarboxylase activity"/>
    <property type="evidence" value="ECO:0007669"/>
    <property type="project" value="UniProtKB-EC"/>
</dbReference>
<dbReference type="Proteomes" id="UP000279968">
    <property type="component" value="Unassembled WGS sequence"/>
</dbReference>
<evidence type="ECO:0000256" key="7">
    <source>
        <dbReference type="ARBA" id="ARBA00016549"/>
    </source>
</evidence>
<evidence type="ECO:0000256" key="4">
    <source>
        <dbReference type="ARBA" id="ARBA00011233"/>
    </source>
</evidence>
<comment type="catalytic activity">
    <reaction evidence="12">
        <text>oxaloacetate + H(+) = pyruvate + CO2</text>
        <dbReference type="Rhea" id="RHEA:15641"/>
        <dbReference type="ChEBI" id="CHEBI:15361"/>
        <dbReference type="ChEBI" id="CHEBI:15378"/>
        <dbReference type="ChEBI" id="CHEBI:16452"/>
        <dbReference type="ChEBI" id="CHEBI:16526"/>
        <dbReference type="EC" id="4.1.1.112"/>
    </reaction>
</comment>
<dbReference type="CDD" id="cd16841">
    <property type="entry name" value="RraA_family"/>
    <property type="match status" value="1"/>
</dbReference>
<evidence type="ECO:0000256" key="9">
    <source>
        <dbReference type="ARBA" id="ARBA00029596"/>
    </source>
</evidence>
<evidence type="ECO:0000256" key="5">
    <source>
        <dbReference type="ARBA" id="ARBA00012213"/>
    </source>
</evidence>
<feature type="binding site" evidence="13">
    <location>
        <position position="107"/>
    </location>
    <ligand>
        <name>substrate</name>
    </ligand>
</feature>
<protein>
    <recommendedName>
        <fullName evidence="7">Putative 4-hydroxy-4-methyl-2-oxoglutarate aldolase</fullName>
        <ecNumber evidence="6">4.1.1.112</ecNumber>
        <ecNumber evidence="5">4.1.3.17</ecNumber>
    </recommendedName>
    <alternativeName>
        <fullName evidence="11">Oxaloacetate decarboxylase</fullName>
    </alternativeName>
    <alternativeName>
        <fullName evidence="9">Regulator of ribonuclease activity homolog</fullName>
    </alternativeName>
    <alternativeName>
        <fullName evidence="10">RraA-like protein</fullName>
    </alternativeName>
</protein>
<evidence type="ECO:0000313" key="14">
    <source>
        <dbReference type="EMBL" id="RKN55412.1"/>
    </source>
</evidence>
<comment type="catalytic activity">
    <reaction evidence="1">
        <text>4-hydroxy-4-methyl-2-oxoglutarate = 2 pyruvate</text>
        <dbReference type="Rhea" id="RHEA:22748"/>
        <dbReference type="ChEBI" id="CHEBI:15361"/>
        <dbReference type="ChEBI" id="CHEBI:58276"/>
        <dbReference type="EC" id="4.1.3.17"/>
    </reaction>
</comment>
<evidence type="ECO:0000256" key="11">
    <source>
        <dbReference type="ARBA" id="ARBA00032305"/>
    </source>
</evidence>
<evidence type="ECO:0000256" key="2">
    <source>
        <dbReference type="ARBA" id="ARBA00001968"/>
    </source>
</evidence>
<dbReference type="EC" id="4.1.1.112" evidence="6"/>
<dbReference type="PANTHER" id="PTHR33254">
    <property type="entry name" value="4-HYDROXY-4-METHYL-2-OXOGLUTARATE ALDOLASE 3-RELATED"/>
    <property type="match status" value="1"/>
</dbReference>
<gene>
    <name evidence="14" type="ORF">D7193_12210</name>
</gene>
<dbReference type="Gene3D" id="3.50.30.40">
    <property type="entry name" value="Ribonuclease E inhibitor RraA/RraA-like"/>
    <property type="match status" value="1"/>
</dbReference>
<keyword evidence="13" id="KW-0479">Metal-binding</keyword>
<reference evidence="14 15" key="1">
    <citation type="journal article" date="2015" name="Int. J. Syst. Evol. Microbiol.">
        <title>Micromonospora costi sp. nov., isolated from a leaf of Costus speciosus.</title>
        <authorList>
            <person name="Thawai C."/>
        </authorList>
    </citation>
    <scope>NUCLEOTIDE SEQUENCE [LARGE SCALE GENOMIC DNA]</scope>
    <source>
        <strain evidence="14 15">CS1-12</strain>
    </source>
</reference>
<proteinExistence type="inferred from homology"/>
<dbReference type="Pfam" id="PF03737">
    <property type="entry name" value="RraA-like"/>
    <property type="match status" value="1"/>
</dbReference>
<organism evidence="14 15">
    <name type="scientific">Micromonospora costi</name>
    <dbReference type="NCBI Taxonomy" id="1530042"/>
    <lineage>
        <taxon>Bacteria</taxon>
        <taxon>Bacillati</taxon>
        <taxon>Actinomycetota</taxon>
        <taxon>Actinomycetes</taxon>
        <taxon>Micromonosporales</taxon>
        <taxon>Micromonosporaceae</taxon>
        <taxon>Micromonospora</taxon>
    </lineage>
</organism>
<comment type="function">
    <text evidence="8">Catalyzes the aldol cleavage of 4-hydroxy-4-methyl-2-oxoglutarate (HMG) into 2 molecules of pyruvate. Also contains a secondary oxaloacetate (OAA) decarboxylase activity due to the common pyruvate enolate transition state formed following C-C bond cleavage in the retro-aldol and decarboxylation reactions.</text>
</comment>
<keyword evidence="13" id="KW-0460">Magnesium</keyword>